<keyword evidence="3" id="KW-1185">Reference proteome</keyword>
<dbReference type="SUPFAM" id="SSF48452">
    <property type="entry name" value="TPR-like"/>
    <property type="match status" value="1"/>
</dbReference>
<sequence length="204" mass="23163">MRIFLIILLSTFCFSASAQWYRVDKLLKKHERPEAIEPMANHSAALLPVATLHPAPAIITQALASTEYSYLAQESIVMKTAQHNMRFRVYADASYNFSDLARLYIKQNRYAEAKWYLLQSNLISRSQNDDKHTIANLIDLATIKAGLGDYVQALQDLTEAHDLACLRDFKEEEAAIDKKILYLKQTPKVDVRYAEEPQGTPKAG</sequence>
<dbReference type="InterPro" id="IPR011990">
    <property type="entry name" value="TPR-like_helical_dom_sf"/>
</dbReference>
<feature type="chain" id="PRO_5022220241" description="MalT-like TPR region domain-containing protein" evidence="1">
    <location>
        <begin position="19"/>
        <end position="204"/>
    </location>
</feature>
<dbReference type="Proteomes" id="UP000317010">
    <property type="component" value="Unassembled WGS sequence"/>
</dbReference>
<evidence type="ECO:0000256" key="1">
    <source>
        <dbReference type="SAM" id="SignalP"/>
    </source>
</evidence>
<feature type="signal peptide" evidence="1">
    <location>
        <begin position="1"/>
        <end position="18"/>
    </location>
</feature>
<dbReference type="EMBL" id="VLLI01000011">
    <property type="protein sequence ID" value="TWI97253.1"/>
    <property type="molecule type" value="Genomic_DNA"/>
</dbReference>
<reference evidence="2 3" key="1">
    <citation type="submission" date="2019-07" db="EMBL/GenBank/DDBJ databases">
        <title>Genomic Encyclopedia of Archaeal and Bacterial Type Strains, Phase II (KMG-II): from individual species to whole genera.</title>
        <authorList>
            <person name="Goeker M."/>
        </authorList>
    </citation>
    <scope>NUCLEOTIDE SEQUENCE [LARGE SCALE GENOMIC DNA]</scope>
    <source>
        <strain evidence="2 3">ATCC BAA-1854</strain>
    </source>
</reference>
<organism evidence="2 3">
    <name type="scientific">Mucilaginibacter frigoritolerans</name>
    <dbReference type="NCBI Taxonomy" id="652788"/>
    <lineage>
        <taxon>Bacteria</taxon>
        <taxon>Pseudomonadati</taxon>
        <taxon>Bacteroidota</taxon>
        <taxon>Sphingobacteriia</taxon>
        <taxon>Sphingobacteriales</taxon>
        <taxon>Sphingobacteriaceae</taxon>
        <taxon>Mucilaginibacter</taxon>
    </lineage>
</organism>
<evidence type="ECO:0008006" key="4">
    <source>
        <dbReference type="Google" id="ProtNLM"/>
    </source>
</evidence>
<dbReference type="OrthoDB" id="789253at2"/>
<accession>A0A562TUT1</accession>
<evidence type="ECO:0000313" key="3">
    <source>
        <dbReference type="Proteomes" id="UP000317010"/>
    </source>
</evidence>
<protein>
    <recommendedName>
        <fullName evidence="4">MalT-like TPR region domain-containing protein</fullName>
    </recommendedName>
</protein>
<comment type="caution">
    <text evidence="2">The sequence shown here is derived from an EMBL/GenBank/DDBJ whole genome shotgun (WGS) entry which is preliminary data.</text>
</comment>
<dbReference type="RefSeq" id="WP_144914852.1">
    <property type="nucleotide sequence ID" value="NZ_VLLI01000011.1"/>
</dbReference>
<name>A0A562TUT1_9SPHI</name>
<dbReference type="Gene3D" id="1.25.40.10">
    <property type="entry name" value="Tetratricopeptide repeat domain"/>
    <property type="match status" value="1"/>
</dbReference>
<dbReference type="AlphaFoldDB" id="A0A562TUT1"/>
<evidence type="ECO:0000313" key="2">
    <source>
        <dbReference type="EMBL" id="TWI97253.1"/>
    </source>
</evidence>
<gene>
    <name evidence="2" type="ORF">JN11_03714</name>
</gene>
<keyword evidence="1" id="KW-0732">Signal</keyword>
<proteinExistence type="predicted"/>